<dbReference type="SMART" id="SM00644">
    <property type="entry name" value="Ami_2"/>
    <property type="match status" value="1"/>
</dbReference>
<dbReference type="EMBL" id="SRRU01000013">
    <property type="protein sequence ID" value="TGN75389.1"/>
    <property type="molecule type" value="Genomic_DNA"/>
</dbReference>
<dbReference type="Gene3D" id="3.40.80.10">
    <property type="entry name" value="Peptidoglycan recognition protein-like"/>
    <property type="match status" value="1"/>
</dbReference>
<dbReference type="FunFam" id="3.40.80.10:FF:000006">
    <property type="entry name" value="N-acetylmuramoyl-L-alanine amidase"/>
    <property type="match status" value="1"/>
</dbReference>
<keyword evidence="3" id="KW-0378">Hydrolase</keyword>
<dbReference type="PANTHER" id="PTHR30417:SF1">
    <property type="entry name" value="N-ACETYLMURAMOYL-L-ALANINE AMIDASE AMID"/>
    <property type="match status" value="1"/>
</dbReference>
<dbReference type="RefSeq" id="WP_135794293.1">
    <property type="nucleotide sequence ID" value="NZ_BNBQ01000013.1"/>
</dbReference>
<dbReference type="GO" id="GO:0071555">
    <property type="term" value="P:cell wall organization"/>
    <property type="evidence" value="ECO:0007669"/>
    <property type="project" value="UniProtKB-KW"/>
</dbReference>
<name>A0A4Z1D1I3_STRGP</name>
<dbReference type="Gene3D" id="1.10.530.10">
    <property type="match status" value="1"/>
</dbReference>
<sequence>MGGSDIRRAVRHLYRTACVIAAAALITPLLASWPPGGPHDGGSVIRLQRAFSDAAAEFRVPRSVLLGVSYMESRWDAHAGAPSVIGGYGPMHLTDVRAALAGAPGGAVYRSAPGPSASSADPPASQGAPMVKKGFFNQVATLERAAGLLGVPSVRLRTDAVENVRGGAALLAATQRELGRPLGADPAEWWGAVARFSGSTDSVAAATYADNVFEVIRKGAQRTTDTGQRVTLAASPGVRPGTTEREAVPPREMSAAGNGPEANAKSDAGTGVECPATLACGWLPAPRVLYGDNRYGNHDVADRPADLKIEYVVIHDTEDTQNTMFQTVQTPSEASWHYTIRSGDGQVTQHLRTKDIGWHSGNQDFNARSIGVEHEGFLAQPDTWYTEQMYQSSARLVSYLAKKYAIPLDRQHIIGHEDVPGPVTASIPDMHEDPGPYWDWRHYFDLLGSPLRATAGPNSELVTVLPDFATNRPEYTGCTGQAKLCAPHGSSAVRLYTEPSERAPLVQDVGKRPDGEDSTIGVYDMTSRVSTGQTYAVAQRRGDWTAIWYLGQKAWFRNPSAHPTAVGSVGRMVTPKPGLPDIPVYGRARPEDSAYPDGTAVQPDSPLPYEFLAGQRYATRGTVRGEYFEPSDVDSALPGRFVKGRALYYEIQFGHRLAYVRADDVDVVRATA</sequence>
<evidence type="ECO:0000256" key="5">
    <source>
        <dbReference type="SAM" id="MobiDB-lite"/>
    </source>
</evidence>
<dbReference type="SUPFAM" id="SSF55846">
    <property type="entry name" value="N-acetylmuramoyl-L-alanine amidase-like"/>
    <property type="match status" value="1"/>
</dbReference>
<reference evidence="7 8" key="1">
    <citation type="submission" date="2019-04" db="EMBL/GenBank/DDBJ databases">
        <title>Streptomyces sp. nov. Bv016 isolated from bark of Buahinia variegata.</title>
        <authorList>
            <person name="Kanchanasin P."/>
            <person name="Tanasupawat S."/>
            <person name="Yuki M."/>
            <person name="Kudo T."/>
        </authorList>
    </citation>
    <scope>NUCLEOTIDE SEQUENCE [LARGE SCALE GENOMIC DNA]</scope>
    <source>
        <strain evidence="7 8">JCM 4765</strain>
    </source>
</reference>
<dbReference type="GO" id="GO:0008745">
    <property type="term" value="F:N-acetylmuramoyl-L-alanine amidase activity"/>
    <property type="evidence" value="ECO:0007669"/>
    <property type="project" value="UniProtKB-EC"/>
</dbReference>
<evidence type="ECO:0000256" key="4">
    <source>
        <dbReference type="ARBA" id="ARBA00023316"/>
    </source>
</evidence>
<evidence type="ECO:0000313" key="7">
    <source>
        <dbReference type="EMBL" id="TGN75389.1"/>
    </source>
</evidence>
<dbReference type="GO" id="GO:0009254">
    <property type="term" value="P:peptidoglycan turnover"/>
    <property type="evidence" value="ECO:0007669"/>
    <property type="project" value="TreeGrafter"/>
</dbReference>
<feature type="domain" description="N-acetylmuramoyl-L-alanine amidase" evidence="6">
    <location>
        <begin position="298"/>
        <end position="435"/>
    </location>
</feature>
<evidence type="ECO:0000259" key="6">
    <source>
        <dbReference type="SMART" id="SM00644"/>
    </source>
</evidence>
<comment type="caution">
    <text evidence="7">The sequence shown here is derived from an EMBL/GenBank/DDBJ whole genome shotgun (WGS) entry which is preliminary data.</text>
</comment>
<dbReference type="Pfam" id="PF01510">
    <property type="entry name" value="Amidase_2"/>
    <property type="match status" value="1"/>
</dbReference>
<dbReference type="AlphaFoldDB" id="A0A4Z1D1I3"/>
<dbReference type="SUPFAM" id="SSF53955">
    <property type="entry name" value="Lysozyme-like"/>
    <property type="match status" value="1"/>
</dbReference>
<organism evidence="7 8">
    <name type="scientific">Streptomyces griseoluteus</name>
    <dbReference type="NCBI Taxonomy" id="29306"/>
    <lineage>
        <taxon>Bacteria</taxon>
        <taxon>Bacillati</taxon>
        <taxon>Actinomycetota</taxon>
        <taxon>Actinomycetes</taxon>
        <taxon>Kitasatosporales</taxon>
        <taxon>Streptomycetaceae</taxon>
        <taxon>Streptomyces</taxon>
    </lineage>
</organism>
<dbReference type="InterPro" id="IPR023346">
    <property type="entry name" value="Lysozyme-like_dom_sf"/>
</dbReference>
<dbReference type="GeneID" id="91534084"/>
<evidence type="ECO:0000256" key="1">
    <source>
        <dbReference type="ARBA" id="ARBA00001561"/>
    </source>
</evidence>
<evidence type="ECO:0000256" key="3">
    <source>
        <dbReference type="ARBA" id="ARBA00022801"/>
    </source>
</evidence>
<dbReference type="Proteomes" id="UP000298513">
    <property type="component" value="Unassembled WGS sequence"/>
</dbReference>
<feature type="region of interest" description="Disordered" evidence="5">
    <location>
        <begin position="233"/>
        <end position="268"/>
    </location>
</feature>
<evidence type="ECO:0000256" key="2">
    <source>
        <dbReference type="ARBA" id="ARBA00011901"/>
    </source>
</evidence>
<dbReference type="InterPro" id="IPR036505">
    <property type="entry name" value="Amidase/PGRP_sf"/>
</dbReference>
<evidence type="ECO:0000313" key="8">
    <source>
        <dbReference type="Proteomes" id="UP000298513"/>
    </source>
</evidence>
<dbReference type="InterPro" id="IPR002502">
    <property type="entry name" value="Amidase_domain"/>
</dbReference>
<dbReference type="EC" id="3.5.1.28" evidence="2"/>
<dbReference type="PANTHER" id="PTHR30417">
    <property type="entry name" value="N-ACETYLMURAMOYL-L-ALANINE AMIDASE AMID"/>
    <property type="match status" value="1"/>
</dbReference>
<dbReference type="GO" id="GO:0009253">
    <property type="term" value="P:peptidoglycan catabolic process"/>
    <property type="evidence" value="ECO:0007669"/>
    <property type="project" value="InterPro"/>
</dbReference>
<comment type="catalytic activity">
    <reaction evidence="1">
        <text>Hydrolyzes the link between N-acetylmuramoyl residues and L-amino acid residues in certain cell-wall glycopeptides.</text>
        <dbReference type="EC" id="3.5.1.28"/>
    </reaction>
</comment>
<protein>
    <recommendedName>
        <fullName evidence="2">N-acetylmuramoyl-L-alanine amidase</fullName>
        <ecNumber evidence="2">3.5.1.28</ecNumber>
    </recommendedName>
</protein>
<accession>A0A4Z1D1I3</accession>
<dbReference type="CDD" id="cd06583">
    <property type="entry name" value="PGRP"/>
    <property type="match status" value="1"/>
</dbReference>
<gene>
    <name evidence="7" type="ORF">E5082_29225</name>
</gene>
<keyword evidence="4" id="KW-0961">Cell wall biogenesis/degradation</keyword>
<dbReference type="InterPro" id="IPR051206">
    <property type="entry name" value="NAMLAA_amidase_2"/>
</dbReference>
<keyword evidence="8" id="KW-1185">Reference proteome</keyword>
<proteinExistence type="predicted"/>